<evidence type="ECO:0000256" key="1">
    <source>
        <dbReference type="SAM" id="Phobius"/>
    </source>
</evidence>
<dbReference type="Proteomes" id="UP000178759">
    <property type="component" value="Unassembled WGS sequence"/>
</dbReference>
<feature type="transmembrane region" description="Helical" evidence="1">
    <location>
        <begin position="247"/>
        <end position="272"/>
    </location>
</feature>
<keyword evidence="1" id="KW-0472">Membrane</keyword>
<keyword evidence="1" id="KW-0812">Transmembrane</keyword>
<evidence type="ECO:0000259" key="2">
    <source>
        <dbReference type="Pfam" id="PF00535"/>
    </source>
</evidence>
<comment type="caution">
    <text evidence="3">The sequence shown here is derived from an EMBL/GenBank/DDBJ whole genome shotgun (WGS) entry which is preliminary data.</text>
</comment>
<dbReference type="STRING" id="1798392.A3A79_05030"/>
<keyword evidence="1" id="KW-1133">Transmembrane helix</keyword>
<proteinExistence type="predicted"/>
<name>A0A1F6AII9_9BACT</name>
<dbReference type="InterPro" id="IPR029044">
    <property type="entry name" value="Nucleotide-diphossugar_trans"/>
</dbReference>
<feature type="domain" description="Glycosyltransferase 2-like" evidence="2">
    <location>
        <begin position="8"/>
        <end position="160"/>
    </location>
</feature>
<gene>
    <name evidence="3" type="ORF">A3A79_05030</name>
</gene>
<organism evidence="3 4">
    <name type="scientific">Candidatus Gottesmanbacteria bacterium RIFCSPLOWO2_01_FULL_43_11b</name>
    <dbReference type="NCBI Taxonomy" id="1798392"/>
    <lineage>
        <taxon>Bacteria</taxon>
        <taxon>Candidatus Gottesmaniibacteriota</taxon>
    </lineage>
</organism>
<evidence type="ECO:0000313" key="3">
    <source>
        <dbReference type="EMBL" id="OGG24519.1"/>
    </source>
</evidence>
<dbReference type="Pfam" id="PF00535">
    <property type="entry name" value="Glycos_transf_2"/>
    <property type="match status" value="1"/>
</dbReference>
<sequence length="281" mass="31750">MKQQPLVSINIPTYNSGKTLVETLESIKKQTHHAIELIVSDGFSIDNTVEIAKRYKAKIRFVEKLGDARYQDYKASNGKYLFSVDSDQVLDPNVVEECVKLCEEKGYDGVTIREKSIVTKGTLLENLIAYDKWIIDKNRADDAVFGTACPRFFRKSIFDRITWPKGLSVFDDTILYVQLVKMGSRIAYLSRASVRHHEVTSWYAFIKKFFRYGKGYFGALKTQPATIAAHSLPRASYFSLAALSKPYYFLGLLLLYTVKVLSAGAGVVASFLDNETSKSTR</sequence>
<dbReference type="PANTHER" id="PTHR43630:SF2">
    <property type="entry name" value="GLYCOSYLTRANSFERASE"/>
    <property type="match status" value="1"/>
</dbReference>
<dbReference type="PANTHER" id="PTHR43630">
    <property type="entry name" value="POLY-BETA-1,6-N-ACETYL-D-GLUCOSAMINE SYNTHASE"/>
    <property type="match status" value="1"/>
</dbReference>
<evidence type="ECO:0000313" key="4">
    <source>
        <dbReference type="Proteomes" id="UP000178759"/>
    </source>
</evidence>
<dbReference type="SUPFAM" id="SSF53448">
    <property type="entry name" value="Nucleotide-diphospho-sugar transferases"/>
    <property type="match status" value="1"/>
</dbReference>
<dbReference type="EMBL" id="MFJV01000001">
    <property type="protein sequence ID" value="OGG24519.1"/>
    <property type="molecule type" value="Genomic_DNA"/>
</dbReference>
<protein>
    <recommendedName>
        <fullName evidence="2">Glycosyltransferase 2-like domain-containing protein</fullName>
    </recommendedName>
</protein>
<dbReference type="AlphaFoldDB" id="A0A1F6AII9"/>
<dbReference type="InterPro" id="IPR001173">
    <property type="entry name" value="Glyco_trans_2-like"/>
</dbReference>
<dbReference type="Gene3D" id="3.90.550.10">
    <property type="entry name" value="Spore Coat Polysaccharide Biosynthesis Protein SpsA, Chain A"/>
    <property type="match status" value="1"/>
</dbReference>
<reference evidence="3 4" key="1">
    <citation type="journal article" date="2016" name="Nat. Commun.">
        <title>Thousands of microbial genomes shed light on interconnected biogeochemical processes in an aquifer system.</title>
        <authorList>
            <person name="Anantharaman K."/>
            <person name="Brown C.T."/>
            <person name="Hug L.A."/>
            <person name="Sharon I."/>
            <person name="Castelle C.J."/>
            <person name="Probst A.J."/>
            <person name="Thomas B.C."/>
            <person name="Singh A."/>
            <person name="Wilkins M.J."/>
            <person name="Karaoz U."/>
            <person name="Brodie E.L."/>
            <person name="Williams K.H."/>
            <person name="Hubbard S.S."/>
            <person name="Banfield J.F."/>
        </authorList>
    </citation>
    <scope>NUCLEOTIDE SEQUENCE [LARGE SCALE GENOMIC DNA]</scope>
</reference>
<accession>A0A1F6AII9</accession>